<comment type="caution">
    <text evidence="3">The sequence shown here is derived from an EMBL/GenBank/DDBJ whole genome shotgun (WGS) entry which is preliminary data.</text>
</comment>
<proteinExistence type="predicted"/>
<sequence length="389" mass="41634">MFRMPVLLCLFCVGVLQASAQTPVAVSGQSLPGMEALDEAMQSLMQNNGYPGGTLAVAFQGRLVLNKAYGLAKSGVFSKTPMQVDQRMRIASMSKLITAVAALKAAEQGKLDLDQPFVKLLGFPANPAEYADPRVLQITVRQLLQNHAGWTIDRAKDPMFERTPACPGSAARWLANVKLDAEPGQLYSYGNINFCLAQQVIEKATGQKYVDFVKTHIAAPAGIRSWEFATLRGKDDEPEYVSENGSAYSGIDFESLGGAGAWTSTAADYVRFLSALRNHGGRSLLSAASFAQLYGRPAAAASAGNPVYYGLGVRARMLDATRVNLWHSGSLPGTSSLGLSYASGWNIVVIFNSRVAGPDRDQATGDTDRLLGQAAGKIRLPPGEIAPLW</sequence>
<gene>
    <name evidence="3" type="ORF">GCM10025770_20800</name>
</gene>
<reference evidence="4" key="1">
    <citation type="journal article" date="2019" name="Int. J. Syst. Evol. Microbiol.">
        <title>The Global Catalogue of Microorganisms (GCM) 10K type strain sequencing project: providing services to taxonomists for standard genome sequencing and annotation.</title>
        <authorList>
            <consortium name="The Broad Institute Genomics Platform"/>
            <consortium name="The Broad Institute Genome Sequencing Center for Infectious Disease"/>
            <person name="Wu L."/>
            <person name="Ma J."/>
        </authorList>
    </citation>
    <scope>NUCLEOTIDE SEQUENCE [LARGE SCALE GENOMIC DNA]</scope>
    <source>
        <strain evidence="4">JCM 18715</strain>
    </source>
</reference>
<dbReference type="Pfam" id="PF00144">
    <property type="entry name" value="Beta-lactamase"/>
    <property type="match status" value="1"/>
</dbReference>
<evidence type="ECO:0000256" key="1">
    <source>
        <dbReference type="SAM" id="SignalP"/>
    </source>
</evidence>
<dbReference type="InterPro" id="IPR012338">
    <property type="entry name" value="Beta-lactam/transpept-like"/>
</dbReference>
<evidence type="ECO:0000259" key="2">
    <source>
        <dbReference type="Pfam" id="PF00144"/>
    </source>
</evidence>
<dbReference type="PANTHER" id="PTHR46825:SF9">
    <property type="entry name" value="BETA-LACTAMASE-RELATED DOMAIN-CONTAINING PROTEIN"/>
    <property type="match status" value="1"/>
</dbReference>
<accession>A0ABP9QPZ4</accession>
<evidence type="ECO:0000313" key="3">
    <source>
        <dbReference type="EMBL" id="GAA5165375.1"/>
    </source>
</evidence>
<feature type="chain" id="PRO_5046298634" description="Beta-lactamase-related domain-containing protein" evidence="1">
    <location>
        <begin position="21"/>
        <end position="389"/>
    </location>
</feature>
<organism evidence="3 4">
    <name type="scientific">Viridibacterium curvum</name>
    <dbReference type="NCBI Taxonomy" id="1101404"/>
    <lineage>
        <taxon>Bacteria</taxon>
        <taxon>Pseudomonadati</taxon>
        <taxon>Pseudomonadota</taxon>
        <taxon>Betaproteobacteria</taxon>
        <taxon>Rhodocyclales</taxon>
        <taxon>Rhodocyclaceae</taxon>
        <taxon>Viridibacterium</taxon>
    </lineage>
</organism>
<name>A0ABP9QPZ4_9RHOO</name>
<keyword evidence="1" id="KW-0732">Signal</keyword>
<dbReference type="Gene3D" id="3.40.710.10">
    <property type="entry name" value="DD-peptidase/beta-lactamase superfamily"/>
    <property type="match status" value="1"/>
</dbReference>
<protein>
    <recommendedName>
        <fullName evidence="2">Beta-lactamase-related domain-containing protein</fullName>
    </recommendedName>
</protein>
<feature type="signal peptide" evidence="1">
    <location>
        <begin position="1"/>
        <end position="20"/>
    </location>
</feature>
<dbReference type="SUPFAM" id="SSF56601">
    <property type="entry name" value="beta-lactamase/transpeptidase-like"/>
    <property type="match status" value="1"/>
</dbReference>
<dbReference type="InterPro" id="IPR001466">
    <property type="entry name" value="Beta-lactam-related"/>
</dbReference>
<dbReference type="InterPro" id="IPR050491">
    <property type="entry name" value="AmpC-like"/>
</dbReference>
<dbReference type="RefSeq" id="WP_345532874.1">
    <property type="nucleotide sequence ID" value="NZ_BAABLD010000008.1"/>
</dbReference>
<feature type="domain" description="Beta-lactamase-related" evidence="2">
    <location>
        <begin position="37"/>
        <end position="363"/>
    </location>
</feature>
<dbReference type="Proteomes" id="UP001500547">
    <property type="component" value="Unassembled WGS sequence"/>
</dbReference>
<evidence type="ECO:0000313" key="4">
    <source>
        <dbReference type="Proteomes" id="UP001500547"/>
    </source>
</evidence>
<keyword evidence="4" id="KW-1185">Reference proteome</keyword>
<dbReference type="PANTHER" id="PTHR46825">
    <property type="entry name" value="D-ALANYL-D-ALANINE-CARBOXYPEPTIDASE/ENDOPEPTIDASE AMPH"/>
    <property type="match status" value="1"/>
</dbReference>
<dbReference type="EMBL" id="BAABLD010000008">
    <property type="protein sequence ID" value="GAA5165375.1"/>
    <property type="molecule type" value="Genomic_DNA"/>
</dbReference>